<dbReference type="InterPro" id="IPR021122">
    <property type="entry name" value="RNA_ligase_dom_REL/Rnl2"/>
</dbReference>
<dbReference type="InterPro" id="IPR052732">
    <property type="entry name" value="Cell-binding_unc_protein"/>
</dbReference>
<sequence length="212" mass="24628">MVKAIKYPRTPHLPWSPGASSDDVLLIDTQMFVGKQVVISEKMDGENTTLYTDRLHARSLDSRHHPSRTWVKQWHQTLAHEIPQGWRICGENLYAQHSVTYTQLSSYFYGFSLWNVQNICLSWAETCEWFALLGICTPPVLYQGLWDEALCRHLQIDTQVMEGYVVRLAERFAYADFAQSVAKWVRAQHVQTTQHWMFAEVVPNQLRGNNDE</sequence>
<gene>
    <name evidence="2" type="ORF">QJT80_10060</name>
</gene>
<protein>
    <submittedName>
        <fullName evidence="2">RNA ligase family protein</fullName>
    </submittedName>
</protein>
<proteinExistence type="predicted"/>
<feature type="domain" description="RNA ligase" evidence="1">
    <location>
        <begin position="36"/>
        <end position="185"/>
    </location>
</feature>
<evidence type="ECO:0000313" key="2">
    <source>
        <dbReference type="EMBL" id="WGZ89846.1"/>
    </source>
</evidence>
<reference evidence="2" key="2">
    <citation type="submission" date="2023-04" db="EMBL/GenBank/DDBJ databases">
        <authorList>
            <person name="Beletskiy A.V."/>
            <person name="Mardanov A.V."/>
            <person name="Ravin N.V."/>
        </authorList>
    </citation>
    <scope>NUCLEOTIDE SEQUENCE</scope>
    <source>
        <strain evidence="2">GKL-01</strain>
    </source>
</reference>
<organism evidence="2">
    <name type="scientific">Candidatus Thiocaldithrix dubininis</name>
    <dbReference type="NCBI Taxonomy" id="3080823"/>
    <lineage>
        <taxon>Bacteria</taxon>
        <taxon>Pseudomonadati</taxon>
        <taxon>Pseudomonadota</taxon>
        <taxon>Gammaproteobacteria</taxon>
        <taxon>Thiotrichales</taxon>
        <taxon>Thiotrichaceae</taxon>
        <taxon>Candidatus Thiocaldithrix</taxon>
    </lineage>
</organism>
<dbReference type="Proteomes" id="UP001300672">
    <property type="component" value="Chromosome"/>
</dbReference>
<dbReference type="Pfam" id="PF09414">
    <property type="entry name" value="RNA_ligase"/>
    <property type="match status" value="1"/>
</dbReference>
<keyword evidence="2" id="KW-0436">Ligase</keyword>
<dbReference type="KEGG" id="tdu:QJT80_10060"/>
<dbReference type="SUPFAM" id="SSF56091">
    <property type="entry name" value="DNA ligase/mRNA capping enzyme, catalytic domain"/>
    <property type="match status" value="1"/>
</dbReference>
<accession>A0AA95H863</accession>
<dbReference type="GO" id="GO:0016874">
    <property type="term" value="F:ligase activity"/>
    <property type="evidence" value="ECO:0007669"/>
    <property type="project" value="UniProtKB-KW"/>
</dbReference>
<dbReference type="EMBL" id="CP124755">
    <property type="protein sequence ID" value="WGZ89846.1"/>
    <property type="molecule type" value="Genomic_DNA"/>
</dbReference>
<evidence type="ECO:0000259" key="1">
    <source>
        <dbReference type="Pfam" id="PF09414"/>
    </source>
</evidence>
<reference evidence="2" key="1">
    <citation type="journal article" date="2023" name="Int. J. Mol. Sci.">
        <title>Metagenomics Revealed a New Genus 'Candidatus Thiocaldithrix dubininis' gen. nov., sp. nov. and a New Species 'Candidatus Thiothrix putei' sp. nov. in the Family Thiotrichaceae, Some Members of Which Have Traits of Both Na+- and H+-Motive Energetics.</title>
        <authorList>
            <person name="Ravin N.V."/>
            <person name="Muntyan M.S."/>
            <person name="Smolyakov D.D."/>
            <person name="Rudenko T.S."/>
            <person name="Beletsky A.V."/>
            <person name="Mardanov A.V."/>
            <person name="Grabovich M.Y."/>
        </authorList>
    </citation>
    <scope>NUCLEOTIDE SEQUENCE</scope>
    <source>
        <strain evidence="2">GKL-01</strain>
    </source>
</reference>
<dbReference type="Gene3D" id="3.30.470.30">
    <property type="entry name" value="DNA ligase/mRNA capping enzyme"/>
    <property type="match status" value="1"/>
</dbReference>
<dbReference type="PANTHER" id="PTHR43883:SF1">
    <property type="entry name" value="GLUCONOKINASE"/>
    <property type="match status" value="1"/>
</dbReference>
<name>A0AA95H863_9GAMM</name>
<dbReference type="PANTHER" id="PTHR43883">
    <property type="entry name" value="SLR0207 PROTEIN"/>
    <property type="match status" value="1"/>
</dbReference>
<dbReference type="AlphaFoldDB" id="A0AA95H863"/>